<dbReference type="PANTHER" id="PTHR13789">
    <property type="entry name" value="MONOOXYGENASE"/>
    <property type="match status" value="1"/>
</dbReference>
<evidence type="ECO:0000313" key="8">
    <source>
        <dbReference type="Proteomes" id="UP000253153"/>
    </source>
</evidence>
<dbReference type="GO" id="GO:0071949">
    <property type="term" value="F:FAD binding"/>
    <property type="evidence" value="ECO:0007669"/>
    <property type="project" value="InterPro"/>
</dbReference>
<keyword evidence="5" id="KW-0503">Monooxygenase</keyword>
<accession>A0A366R8J4</accession>
<dbReference type="Pfam" id="PF01494">
    <property type="entry name" value="FAD_binding_3"/>
    <property type="match status" value="1"/>
</dbReference>
<evidence type="ECO:0000256" key="3">
    <source>
        <dbReference type="ARBA" id="ARBA00022827"/>
    </source>
</evidence>
<dbReference type="SUPFAM" id="SSF54373">
    <property type="entry name" value="FAD-linked reductases, C-terminal domain"/>
    <property type="match status" value="1"/>
</dbReference>
<dbReference type="RefSeq" id="XP_031013632.1">
    <property type="nucleotide sequence ID" value="XM_031162313.1"/>
</dbReference>
<dbReference type="OrthoDB" id="5428495at2759"/>
<dbReference type="SUPFAM" id="SSF51905">
    <property type="entry name" value="FAD/NAD(P)-binding domain"/>
    <property type="match status" value="1"/>
</dbReference>
<evidence type="ECO:0000256" key="5">
    <source>
        <dbReference type="ARBA" id="ARBA00023033"/>
    </source>
</evidence>
<dbReference type="PRINTS" id="PR00420">
    <property type="entry name" value="RNGMNOXGNASE"/>
</dbReference>
<dbReference type="EMBL" id="QKXC01000182">
    <property type="protein sequence ID" value="RBR13474.1"/>
    <property type="molecule type" value="Genomic_DNA"/>
</dbReference>
<evidence type="ECO:0000256" key="2">
    <source>
        <dbReference type="ARBA" id="ARBA00022630"/>
    </source>
</evidence>
<evidence type="ECO:0000256" key="4">
    <source>
        <dbReference type="ARBA" id="ARBA00023002"/>
    </source>
</evidence>
<dbReference type="AlphaFoldDB" id="A0A366R8J4"/>
<dbReference type="Gene3D" id="3.50.50.60">
    <property type="entry name" value="FAD/NAD(P)-binding domain"/>
    <property type="match status" value="1"/>
</dbReference>
<proteinExistence type="inferred from homology"/>
<comment type="similarity">
    <text evidence="1">Belongs to the paxM FAD-dependent monooxygenase family.</text>
</comment>
<organism evidence="7 8">
    <name type="scientific">Fusarium coffeatum</name>
    <dbReference type="NCBI Taxonomy" id="231269"/>
    <lineage>
        <taxon>Eukaryota</taxon>
        <taxon>Fungi</taxon>
        <taxon>Dikarya</taxon>
        <taxon>Ascomycota</taxon>
        <taxon>Pezizomycotina</taxon>
        <taxon>Sordariomycetes</taxon>
        <taxon>Hypocreomycetidae</taxon>
        <taxon>Hypocreales</taxon>
        <taxon>Nectriaceae</taxon>
        <taxon>Fusarium</taxon>
        <taxon>Fusarium incarnatum-equiseti species complex</taxon>
    </lineage>
</organism>
<dbReference type="Proteomes" id="UP000253153">
    <property type="component" value="Unassembled WGS sequence"/>
</dbReference>
<dbReference type="InterPro" id="IPR036188">
    <property type="entry name" value="FAD/NAD-bd_sf"/>
</dbReference>
<keyword evidence="8" id="KW-1185">Reference proteome</keyword>
<dbReference type="PANTHER" id="PTHR13789:SF306">
    <property type="entry name" value="HYDROXYLASE, PUTATIVE-RELATED"/>
    <property type="match status" value="1"/>
</dbReference>
<evidence type="ECO:0000256" key="1">
    <source>
        <dbReference type="ARBA" id="ARBA00007992"/>
    </source>
</evidence>
<dbReference type="InterPro" id="IPR002938">
    <property type="entry name" value="FAD-bd"/>
</dbReference>
<keyword evidence="4" id="KW-0560">Oxidoreductase</keyword>
<keyword evidence="3" id="KW-0274">FAD</keyword>
<dbReference type="FunFam" id="3.50.50.60:FF:000115">
    <property type="entry name" value="Salicylate hydroxylase, putative"/>
    <property type="match status" value="1"/>
</dbReference>
<name>A0A366R8J4_9HYPO</name>
<reference evidence="7 8" key="1">
    <citation type="submission" date="2018-06" db="EMBL/GenBank/DDBJ databases">
        <title>Fusarium incarnatum-equiseti species complex species 28.</title>
        <authorList>
            <person name="Gardiner D.M."/>
        </authorList>
    </citation>
    <scope>NUCLEOTIDE SEQUENCE [LARGE SCALE GENOMIC DNA]</scope>
    <source>
        <strain evidence="7 8">FIESC_28</strain>
    </source>
</reference>
<comment type="caution">
    <text evidence="7">The sequence shown here is derived from an EMBL/GenBank/DDBJ whole genome shotgun (WGS) entry which is preliminary data.</text>
</comment>
<protein>
    <recommendedName>
        <fullName evidence="6">FAD-binding domain-containing protein</fullName>
    </recommendedName>
</protein>
<sequence>MVAADGISKTQPEVGYPSRSTTLLERIHLSRQHVSEEQNSIHQPQVKLRILVVGAGLGGLATAVALARQGNEVTVLEQAASLGEVGAGIQIPPNSARLLLKWGIGPYLEQYAIKPESMTFRRWENGQPIGYTKLDSGFAETYGAPYFVIHRADFHRALHSLAAKHGVEVITGSRVTDYDEAIPSALTSDGRQYTADLIVAADGVKSRARPVVLGGQDPRPQRTGFAAYRAVVYTEDMKDDNDTAWLLERPGINIWIGKDRHVMTYCIAGGDSFNMVLSHVDHSLPNTWNATNALEEMRQSFRDWDPRLVTLINKIKQTVKWPLVTGARLPTWISKSQKLLILGDAAHAMVPYMSQGAAMAVEDGAALATSLSKIKCKEEVPDALHVFQDERMSRSYGMQAASLVNGRIWHFPDGPLQQARDLGMRAEVEGKSFVESTNQWSDPVTQLWAYGYDAERAMEEYWKGGKTHL</sequence>
<dbReference type="GeneID" id="41997609"/>
<evidence type="ECO:0000259" key="6">
    <source>
        <dbReference type="Pfam" id="PF01494"/>
    </source>
</evidence>
<feature type="domain" description="FAD-binding" evidence="6">
    <location>
        <begin position="49"/>
        <end position="394"/>
    </location>
</feature>
<gene>
    <name evidence="7" type="ORF">FIESC28_08174</name>
</gene>
<keyword evidence="2" id="KW-0285">Flavoprotein</keyword>
<dbReference type="InterPro" id="IPR050493">
    <property type="entry name" value="FAD-dep_Monooxygenase_BioMet"/>
</dbReference>
<dbReference type="GO" id="GO:0004497">
    <property type="term" value="F:monooxygenase activity"/>
    <property type="evidence" value="ECO:0007669"/>
    <property type="project" value="UniProtKB-KW"/>
</dbReference>
<evidence type="ECO:0000313" key="7">
    <source>
        <dbReference type="EMBL" id="RBR13474.1"/>
    </source>
</evidence>